<dbReference type="PANTHER" id="PTHR28153:SF1">
    <property type="entry name" value="DUF4484 DOMAIN-CONTAINING PROTEIN"/>
    <property type="match status" value="1"/>
</dbReference>
<dbReference type="Pfam" id="PF14831">
    <property type="entry name" value="DUF4484"/>
    <property type="match status" value="1"/>
</dbReference>
<evidence type="ECO:0000259" key="2">
    <source>
        <dbReference type="Pfam" id="PF14831"/>
    </source>
</evidence>
<dbReference type="InterPro" id="IPR018626">
    <property type="entry name" value="LCHN/Anr2"/>
</dbReference>
<organism evidence="3 4">
    <name type="scientific">Periconia macrospinosa</name>
    <dbReference type="NCBI Taxonomy" id="97972"/>
    <lineage>
        <taxon>Eukaryota</taxon>
        <taxon>Fungi</taxon>
        <taxon>Dikarya</taxon>
        <taxon>Ascomycota</taxon>
        <taxon>Pezizomycotina</taxon>
        <taxon>Dothideomycetes</taxon>
        <taxon>Pleosporomycetidae</taxon>
        <taxon>Pleosporales</taxon>
        <taxon>Massarineae</taxon>
        <taxon>Periconiaceae</taxon>
        <taxon>Periconia</taxon>
    </lineage>
</organism>
<dbReference type="Proteomes" id="UP000244855">
    <property type="component" value="Unassembled WGS sequence"/>
</dbReference>
<dbReference type="STRING" id="97972.A0A2V1DJD8"/>
<dbReference type="InterPro" id="IPR053056">
    <property type="entry name" value="Lipid_Metab_Assoc_Protein"/>
</dbReference>
<feature type="domain" description="DUF4484" evidence="2">
    <location>
        <begin position="402"/>
        <end position="540"/>
    </location>
</feature>
<dbReference type="Pfam" id="PF09804">
    <property type="entry name" value="DENND11"/>
    <property type="match status" value="1"/>
</dbReference>
<dbReference type="EMBL" id="KZ805429">
    <property type="protein sequence ID" value="PVH97733.1"/>
    <property type="molecule type" value="Genomic_DNA"/>
</dbReference>
<sequence length="543" mass="60513">MSSSSSATGVDVGPDVPPQLSALFLIRFDKKVGYTIAWKRTAVDVSLDGAVEFKSLPSGLHTVKSDLVYFVHQEYAGLSAYNKGAASAEERNAEFVSVGILVSRAYGRLGRSWLLAARLRSIAAALAQDPSSTAPLEEFWEEQSAPKASGRAENGQHNTHSRARALSTIVDVTANDQLLPSFHPALSMLKYVEVFGPLVFRLQQAALLRKRILFVGSPPVRTSCEFVYDLSVLSSIPPHAAEFLSPGTDQLLRLPALFSIGVNDIGELERMNDAAKSEDVPMQGWVANTTDEIITMKKQLYDIVVELPPTYDAPPTQRKWPTMKTSDGAQIKASQRDWMRFKMLWRELRRHRQEARDSGVEGEGESEQNGDDDNDQTRLLPTKGHKQDADDDVDGSIGEQTVEPITWSRLAYNGFMWWASAGEQDAYTSRERDRDLDLLGDLSDYREGLPTAIIAYFHRSTTQLISGLNKLIERTDDEEEENSNEDEEGVLVVDKEDLSRMGLDTWSEADKAFLSEFVWMWFGRIVEVRGTSIDCCGVRIPVP</sequence>
<keyword evidence="4" id="KW-1185">Reference proteome</keyword>
<name>A0A2V1DJD8_9PLEO</name>
<feature type="region of interest" description="Disordered" evidence="1">
    <location>
        <begin position="355"/>
        <end position="396"/>
    </location>
</feature>
<proteinExistence type="predicted"/>
<evidence type="ECO:0000313" key="4">
    <source>
        <dbReference type="Proteomes" id="UP000244855"/>
    </source>
</evidence>
<dbReference type="AlphaFoldDB" id="A0A2V1DJD8"/>
<protein>
    <recommendedName>
        <fullName evidence="2">DUF4484 domain-containing protein</fullName>
    </recommendedName>
</protein>
<gene>
    <name evidence="3" type="ORF">DM02DRAFT_532584</name>
</gene>
<dbReference type="GO" id="GO:0005811">
    <property type="term" value="C:lipid droplet"/>
    <property type="evidence" value="ECO:0007669"/>
    <property type="project" value="TreeGrafter"/>
</dbReference>
<dbReference type="InterPro" id="IPR028115">
    <property type="entry name" value="DUF4484"/>
</dbReference>
<evidence type="ECO:0000256" key="1">
    <source>
        <dbReference type="SAM" id="MobiDB-lite"/>
    </source>
</evidence>
<feature type="compositionally biased region" description="Acidic residues" evidence="1">
    <location>
        <begin position="360"/>
        <end position="374"/>
    </location>
</feature>
<dbReference type="PANTHER" id="PTHR28153">
    <property type="entry name" value="PROTEIN, PUTATIVE-RELATED"/>
    <property type="match status" value="1"/>
</dbReference>
<evidence type="ECO:0000313" key="3">
    <source>
        <dbReference type="EMBL" id="PVH97733.1"/>
    </source>
</evidence>
<feature type="region of interest" description="Disordered" evidence="1">
    <location>
        <begin position="137"/>
        <end position="158"/>
    </location>
</feature>
<accession>A0A2V1DJD8</accession>
<dbReference type="OrthoDB" id="2152680at2759"/>
<reference evidence="3 4" key="1">
    <citation type="journal article" date="2018" name="Sci. Rep.">
        <title>Comparative genomics provides insights into the lifestyle and reveals functional heterogeneity of dark septate endophytic fungi.</title>
        <authorList>
            <person name="Knapp D.G."/>
            <person name="Nemeth J.B."/>
            <person name="Barry K."/>
            <person name="Hainaut M."/>
            <person name="Henrissat B."/>
            <person name="Johnson J."/>
            <person name="Kuo A."/>
            <person name="Lim J.H.P."/>
            <person name="Lipzen A."/>
            <person name="Nolan M."/>
            <person name="Ohm R.A."/>
            <person name="Tamas L."/>
            <person name="Grigoriev I.V."/>
            <person name="Spatafora J.W."/>
            <person name="Nagy L.G."/>
            <person name="Kovacs G.M."/>
        </authorList>
    </citation>
    <scope>NUCLEOTIDE SEQUENCE [LARGE SCALE GENOMIC DNA]</scope>
    <source>
        <strain evidence="3 4">DSE2036</strain>
    </source>
</reference>